<dbReference type="Gene3D" id="3.40.50.300">
    <property type="entry name" value="P-loop containing nucleotide triphosphate hydrolases"/>
    <property type="match status" value="2"/>
</dbReference>
<gene>
    <name evidence="1" type="ORF">CC84DRAFT_1187116</name>
</gene>
<sequence>MAQDTTVHAVPASSLKSTILHLAKRVEALLARQASSDTPSRILVALAGVPGSGKSTVSAALLVELAARGIADVAVVPMDGFHLTKKQLSALPNSEEAFARRGAPFTFDAPSFLSLVQSLAVTPLPTPSSPSPETFLYAPSFDHALQDPVKDGIPISSRTRLIIVEGNYVLLDEEPWRDVAALCAEKWFVDTPRKVVLERLVGRHLAAGIETDVEEAVKRVEANDLPNGDVIRERLIIPDVMVEN</sequence>
<name>A0A177CEM6_9PLEO</name>
<dbReference type="GO" id="GO:0016301">
    <property type="term" value="F:kinase activity"/>
    <property type="evidence" value="ECO:0007669"/>
    <property type="project" value="UniProtKB-KW"/>
</dbReference>
<dbReference type="GeneID" id="28764390"/>
<dbReference type="RefSeq" id="XP_018036450.1">
    <property type="nucleotide sequence ID" value="XM_018180904.1"/>
</dbReference>
<keyword evidence="1" id="KW-0418">Kinase</keyword>
<dbReference type="InParanoid" id="A0A177CEM6"/>
<dbReference type="PANTHER" id="PTHR10285">
    <property type="entry name" value="URIDINE KINASE"/>
    <property type="match status" value="1"/>
</dbReference>
<dbReference type="SUPFAM" id="SSF52540">
    <property type="entry name" value="P-loop containing nucleoside triphosphate hydrolases"/>
    <property type="match status" value="1"/>
</dbReference>
<dbReference type="OrthoDB" id="6362633at2759"/>
<evidence type="ECO:0000313" key="2">
    <source>
        <dbReference type="Proteomes" id="UP000077069"/>
    </source>
</evidence>
<keyword evidence="1" id="KW-0808">Transferase</keyword>
<reference evidence="1 2" key="1">
    <citation type="submission" date="2016-05" db="EMBL/GenBank/DDBJ databases">
        <title>Comparative analysis of secretome profiles of manganese(II)-oxidizing ascomycete fungi.</title>
        <authorList>
            <consortium name="DOE Joint Genome Institute"/>
            <person name="Zeiner C.A."/>
            <person name="Purvine S.O."/>
            <person name="Zink E.M."/>
            <person name="Wu S."/>
            <person name="Pasa-Tolic L."/>
            <person name="Chaput D.L."/>
            <person name="Haridas S."/>
            <person name="Grigoriev I.V."/>
            <person name="Santelli C.M."/>
            <person name="Hansel C.M."/>
        </authorList>
    </citation>
    <scope>NUCLEOTIDE SEQUENCE [LARGE SCALE GENOMIC DNA]</scope>
    <source>
        <strain evidence="1 2">AP3s5-JAC2a</strain>
    </source>
</reference>
<dbReference type="EMBL" id="KV441552">
    <property type="protein sequence ID" value="OAG06085.1"/>
    <property type="molecule type" value="Genomic_DNA"/>
</dbReference>
<evidence type="ECO:0000313" key="1">
    <source>
        <dbReference type="EMBL" id="OAG06085.1"/>
    </source>
</evidence>
<dbReference type="FunCoup" id="A0A177CEM6">
    <property type="interactions" value="6"/>
</dbReference>
<accession>A0A177CEM6</accession>
<dbReference type="Proteomes" id="UP000077069">
    <property type="component" value="Unassembled WGS sequence"/>
</dbReference>
<dbReference type="AlphaFoldDB" id="A0A177CEM6"/>
<dbReference type="InterPro" id="IPR027417">
    <property type="entry name" value="P-loop_NTPase"/>
</dbReference>
<protein>
    <submittedName>
        <fullName evidence="1">Phosphoribulokinase/uridine kinase</fullName>
    </submittedName>
</protein>
<proteinExistence type="predicted"/>
<organism evidence="1 2">
    <name type="scientific">Paraphaeosphaeria sporulosa</name>
    <dbReference type="NCBI Taxonomy" id="1460663"/>
    <lineage>
        <taxon>Eukaryota</taxon>
        <taxon>Fungi</taxon>
        <taxon>Dikarya</taxon>
        <taxon>Ascomycota</taxon>
        <taxon>Pezizomycotina</taxon>
        <taxon>Dothideomycetes</taxon>
        <taxon>Pleosporomycetidae</taxon>
        <taxon>Pleosporales</taxon>
        <taxon>Massarineae</taxon>
        <taxon>Didymosphaeriaceae</taxon>
        <taxon>Paraphaeosphaeria</taxon>
    </lineage>
</organism>
<keyword evidence="2" id="KW-1185">Reference proteome</keyword>
<dbReference type="STRING" id="1460663.A0A177CEM6"/>